<evidence type="ECO:0000313" key="1">
    <source>
        <dbReference type="EMBL" id="ABB09229.1"/>
    </source>
</evidence>
<dbReference type="KEGG" id="bur:Bcep18194_A5635"/>
<protein>
    <submittedName>
        <fullName evidence="1">Uncharacterized protein</fullName>
    </submittedName>
</protein>
<dbReference type="PATRIC" id="fig|482957.22.peg.2604"/>
<gene>
    <name evidence="1" type="ordered locus">Bcep18194_A5635</name>
</gene>
<organism evidence="1 2">
    <name type="scientific">Burkholderia lata (strain ATCC 17760 / DSM 23089 / LMG 22485 / NCIMB 9086 / R18194 / 383)</name>
    <dbReference type="NCBI Taxonomy" id="482957"/>
    <lineage>
        <taxon>Bacteria</taxon>
        <taxon>Pseudomonadati</taxon>
        <taxon>Pseudomonadota</taxon>
        <taxon>Betaproteobacteria</taxon>
        <taxon>Burkholderiales</taxon>
        <taxon>Burkholderiaceae</taxon>
        <taxon>Burkholderia</taxon>
        <taxon>Burkholderia cepacia complex</taxon>
    </lineage>
</organism>
<evidence type="ECO:0000313" key="2">
    <source>
        <dbReference type="Proteomes" id="UP000002705"/>
    </source>
</evidence>
<reference evidence="1" key="1">
    <citation type="submission" date="2009-01" db="EMBL/GenBank/DDBJ databases">
        <title>Complete sequence of chromosome 1 of Burkholderia sp. 383.</title>
        <authorList>
            <consortium name="US DOE Joint Genome Institute"/>
            <person name="Copeland A."/>
            <person name="Lucas S."/>
            <person name="Lapidus A."/>
            <person name="Barry K."/>
            <person name="Detter J.C."/>
            <person name="Glavina T."/>
            <person name="Hammon N."/>
            <person name="Israni S."/>
            <person name="Pitluck S."/>
            <person name="Chain P."/>
            <person name="Malfatti S."/>
            <person name="Shin M."/>
            <person name="Vergez L."/>
            <person name="Schmutz J."/>
            <person name="Larimer F."/>
            <person name="Land M."/>
            <person name="Kyrpides N."/>
            <person name="Lykidis A."/>
            <person name="Richardson P."/>
        </authorList>
    </citation>
    <scope>NUCLEOTIDE SEQUENCE</scope>
    <source>
        <strain evidence="1">383</strain>
    </source>
</reference>
<dbReference type="GeneID" id="45095522"/>
<dbReference type="RefSeq" id="WP_011352755.1">
    <property type="nucleotide sequence ID" value="NC_007510.1"/>
</dbReference>
<keyword evidence="2" id="KW-1185">Reference proteome</keyword>
<proteinExistence type="predicted"/>
<dbReference type="EMBL" id="CP000151">
    <property type="protein sequence ID" value="ABB09229.1"/>
    <property type="molecule type" value="Genomic_DNA"/>
</dbReference>
<accession>Q39E87</accession>
<dbReference type="Proteomes" id="UP000002705">
    <property type="component" value="Chromosome 1"/>
</dbReference>
<dbReference type="AlphaFoldDB" id="Q39E87"/>
<dbReference type="HOGENOM" id="CLU_1259463_0_0_4"/>
<sequence>MDAEQQTAPVEKTLEERAAAFYSNTKFPGAPVEQPKAWNAAENLRLNDGQSAPQQAADPDALALVRNDRERKFYGDEGTHGVLYDELTGSGQWGQETVASIDDGLGGTIDRKEFAAIVADHGGNQTDVREFLSDARLFAQGWPALSEADKQAHLADAVQGMKETFGSDWEKAWDAANALAKRDPRVAKVLVDTGLGADRKTVIRFAQEALRQRVAGRLK</sequence>
<name>Q39E87_BURL3</name>